<dbReference type="GeneID" id="77729144"/>
<name>A0AA38H2I1_9TREE</name>
<gene>
    <name evidence="2" type="ORF">MKK02DRAFT_38120</name>
</gene>
<comment type="caution">
    <text evidence="2">The sequence shown here is derived from an EMBL/GenBank/DDBJ whole genome shotgun (WGS) entry which is preliminary data.</text>
</comment>
<sequence>MHSFALFSVLACLATGAAALPAGNAARAETVVAANPQVLTSVARPAAVTTRPVSPDYILALVHGAGGVTAVAGGPAMVTTVVAGGVTTTVAATPHPVTTSVVVGGDLVATTIAALVPVSTISIGSPDHPCSIAAAGGNTIATVIAGGSTNTIVAMPGATGGACSIAYVDAAGATYTVDAGGMTHTHAAVSTTTANGPVATVYAA</sequence>
<evidence type="ECO:0000256" key="1">
    <source>
        <dbReference type="SAM" id="SignalP"/>
    </source>
</evidence>
<dbReference type="AlphaFoldDB" id="A0AA38H2I1"/>
<dbReference type="RefSeq" id="XP_052943244.1">
    <property type="nucleotide sequence ID" value="XM_053089939.1"/>
</dbReference>
<proteinExistence type="predicted"/>
<evidence type="ECO:0000313" key="2">
    <source>
        <dbReference type="EMBL" id="KAI9633467.1"/>
    </source>
</evidence>
<keyword evidence="3" id="KW-1185">Reference proteome</keyword>
<reference evidence="2" key="1">
    <citation type="journal article" date="2022" name="G3 (Bethesda)">
        <title>High quality genome of the basidiomycete yeast Dioszegia hungarica PDD-24b-2 isolated from cloud water.</title>
        <authorList>
            <person name="Jarrige D."/>
            <person name="Haridas S."/>
            <person name="Bleykasten-Grosshans C."/>
            <person name="Joly M."/>
            <person name="Nadalig T."/>
            <person name="Sancelme M."/>
            <person name="Vuilleumier S."/>
            <person name="Grigoriev I.V."/>
            <person name="Amato P."/>
            <person name="Bringel F."/>
        </authorList>
    </citation>
    <scope>NUCLEOTIDE SEQUENCE</scope>
    <source>
        <strain evidence="2">PDD-24b-2</strain>
    </source>
</reference>
<accession>A0AA38H2I1</accession>
<keyword evidence="1" id="KW-0732">Signal</keyword>
<feature type="chain" id="PRO_5041208254" evidence="1">
    <location>
        <begin position="20"/>
        <end position="204"/>
    </location>
</feature>
<protein>
    <submittedName>
        <fullName evidence="2">Uncharacterized protein</fullName>
    </submittedName>
</protein>
<evidence type="ECO:0000313" key="3">
    <source>
        <dbReference type="Proteomes" id="UP001164286"/>
    </source>
</evidence>
<organism evidence="2 3">
    <name type="scientific">Dioszegia hungarica</name>
    <dbReference type="NCBI Taxonomy" id="4972"/>
    <lineage>
        <taxon>Eukaryota</taxon>
        <taxon>Fungi</taxon>
        <taxon>Dikarya</taxon>
        <taxon>Basidiomycota</taxon>
        <taxon>Agaricomycotina</taxon>
        <taxon>Tremellomycetes</taxon>
        <taxon>Tremellales</taxon>
        <taxon>Bulleribasidiaceae</taxon>
        <taxon>Dioszegia</taxon>
    </lineage>
</organism>
<dbReference type="EMBL" id="JAKWFO010000008">
    <property type="protein sequence ID" value="KAI9633467.1"/>
    <property type="molecule type" value="Genomic_DNA"/>
</dbReference>
<dbReference type="Proteomes" id="UP001164286">
    <property type="component" value="Unassembled WGS sequence"/>
</dbReference>
<feature type="signal peptide" evidence="1">
    <location>
        <begin position="1"/>
        <end position="19"/>
    </location>
</feature>